<keyword evidence="1" id="KW-0812">Transmembrane</keyword>
<proteinExistence type="predicted"/>
<accession>A0A7C9CP63</accession>
<protein>
    <submittedName>
        <fullName evidence="2">Uncharacterized protein</fullName>
    </submittedName>
</protein>
<evidence type="ECO:0000256" key="1">
    <source>
        <dbReference type="SAM" id="Phobius"/>
    </source>
</evidence>
<evidence type="ECO:0000313" key="2">
    <source>
        <dbReference type="EMBL" id="MBA4620743.1"/>
    </source>
</evidence>
<feature type="transmembrane region" description="Helical" evidence="1">
    <location>
        <begin position="56"/>
        <end position="76"/>
    </location>
</feature>
<keyword evidence="1" id="KW-1133">Transmembrane helix</keyword>
<reference evidence="2" key="2">
    <citation type="submission" date="2020-07" db="EMBL/GenBank/DDBJ databases">
        <authorList>
            <person name="Vera ALvarez R."/>
            <person name="Arias-Moreno D.M."/>
            <person name="Jimenez-Jacinto V."/>
            <person name="Jimenez-Bremont J.F."/>
            <person name="Swaminathan K."/>
            <person name="Moose S.P."/>
            <person name="Guerrero-Gonzalez M.L."/>
            <person name="Marino-Ramirez L."/>
            <person name="Landsman D."/>
            <person name="Rodriguez-Kessler M."/>
            <person name="Delgado-Sanchez P."/>
        </authorList>
    </citation>
    <scope>NUCLEOTIDE SEQUENCE</scope>
    <source>
        <tissue evidence="2">Cladode</tissue>
    </source>
</reference>
<name>A0A7C9CP63_OPUST</name>
<feature type="transmembrane region" description="Helical" evidence="1">
    <location>
        <begin position="20"/>
        <end position="36"/>
    </location>
</feature>
<organism evidence="2">
    <name type="scientific">Opuntia streptacantha</name>
    <name type="common">Prickly pear cactus</name>
    <name type="synonym">Opuntia cardona</name>
    <dbReference type="NCBI Taxonomy" id="393608"/>
    <lineage>
        <taxon>Eukaryota</taxon>
        <taxon>Viridiplantae</taxon>
        <taxon>Streptophyta</taxon>
        <taxon>Embryophyta</taxon>
        <taxon>Tracheophyta</taxon>
        <taxon>Spermatophyta</taxon>
        <taxon>Magnoliopsida</taxon>
        <taxon>eudicotyledons</taxon>
        <taxon>Gunneridae</taxon>
        <taxon>Pentapetalae</taxon>
        <taxon>Caryophyllales</taxon>
        <taxon>Cactineae</taxon>
        <taxon>Cactaceae</taxon>
        <taxon>Opuntioideae</taxon>
        <taxon>Opuntia</taxon>
    </lineage>
</organism>
<keyword evidence="1" id="KW-0472">Membrane</keyword>
<dbReference type="EMBL" id="GISG01031596">
    <property type="protein sequence ID" value="MBA4620743.1"/>
    <property type="molecule type" value="Transcribed_RNA"/>
</dbReference>
<dbReference type="AlphaFoldDB" id="A0A7C9CP63"/>
<reference evidence="2" key="1">
    <citation type="journal article" date="2013" name="J. Plant Res.">
        <title>Effect of fungi and light on seed germination of three Opuntia species from semiarid lands of central Mexico.</title>
        <authorList>
            <person name="Delgado-Sanchez P."/>
            <person name="Jimenez-Bremont J.F."/>
            <person name="Guerrero-Gonzalez Mde L."/>
            <person name="Flores J."/>
        </authorList>
    </citation>
    <scope>NUCLEOTIDE SEQUENCE</scope>
    <source>
        <tissue evidence="2">Cladode</tissue>
    </source>
</reference>
<sequence>MKSSNLESSNSTGAKLTNLLILYCLLTYFVAFGAHYRPFEPYLAASTEEQQRNCAQYGLCLALLFSVLMFTGYLAGEFHSFLISSRAASLVARTTFCVLAENSLLVTGISSF</sequence>